<dbReference type="Proteomes" id="UP000703661">
    <property type="component" value="Unassembled WGS sequence"/>
</dbReference>
<feature type="compositionally biased region" description="Low complexity" evidence="2">
    <location>
        <begin position="417"/>
        <end position="436"/>
    </location>
</feature>
<organism evidence="3 4">
    <name type="scientific">Entomortierella chlamydospora</name>
    <dbReference type="NCBI Taxonomy" id="101097"/>
    <lineage>
        <taxon>Eukaryota</taxon>
        <taxon>Fungi</taxon>
        <taxon>Fungi incertae sedis</taxon>
        <taxon>Mucoromycota</taxon>
        <taxon>Mortierellomycotina</taxon>
        <taxon>Mortierellomycetes</taxon>
        <taxon>Mortierellales</taxon>
        <taxon>Mortierellaceae</taxon>
        <taxon>Entomortierella</taxon>
    </lineage>
</organism>
<name>A0A9P6MVM5_9FUNG</name>
<keyword evidence="4" id="KW-1185">Reference proteome</keyword>
<dbReference type="Gene3D" id="3.80.10.10">
    <property type="entry name" value="Ribonuclease Inhibitor"/>
    <property type="match status" value="4"/>
</dbReference>
<evidence type="ECO:0000313" key="3">
    <source>
        <dbReference type="EMBL" id="KAG0013988.1"/>
    </source>
</evidence>
<reference evidence="3" key="1">
    <citation type="journal article" date="2020" name="Fungal Divers.">
        <title>Resolving the Mortierellaceae phylogeny through synthesis of multi-gene phylogenetics and phylogenomics.</title>
        <authorList>
            <person name="Vandepol N."/>
            <person name="Liber J."/>
            <person name="Desiro A."/>
            <person name="Na H."/>
            <person name="Kennedy M."/>
            <person name="Barry K."/>
            <person name="Grigoriev I.V."/>
            <person name="Miller A.N."/>
            <person name="O'Donnell K."/>
            <person name="Stajich J.E."/>
            <person name="Bonito G."/>
        </authorList>
    </citation>
    <scope>NUCLEOTIDE SEQUENCE</scope>
    <source>
        <strain evidence="3">NRRL 2769</strain>
    </source>
</reference>
<dbReference type="InterPro" id="IPR052201">
    <property type="entry name" value="LRR-containing_regulator"/>
</dbReference>
<dbReference type="SMART" id="SM00368">
    <property type="entry name" value="LRR_RI"/>
    <property type="match status" value="10"/>
</dbReference>
<protein>
    <submittedName>
        <fullName evidence="3">T-complex-associated testis-expressed protein 1</fullName>
    </submittedName>
</protein>
<dbReference type="EMBL" id="JAAAID010000779">
    <property type="protein sequence ID" value="KAG0013988.1"/>
    <property type="molecule type" value="Genomic_DNA"/>
</dbReference>
<dbReference type="PANTHER" id="PTHR24111:SF0">
    <property type="entry name" value="LEUCINE-RICH REPEAT-CONTAINING PROTEIN"/>
    <property type="match status" value="1"/>
</dbReference>
<dbReference type="SUPFAM" id="SSF52047">
    <property type="entry name" value="RNI-like"/>
    <property type="match status" value="1"/>
</dbReference>
<dbReference type="InterPro" id="IPR032675">
    <property type="entry name" value="LRR_dom_sf"/>
</dbReference>
<proteinExistence type="predicted"/>
<feature type="region of interest" description="Disordered" evidence="2">
    <location>
        <begin position="489"/>
        <end position="549"/>
    </location>
</feature>
<dbReference type="OrthoDB" id="333024at2759"/>
<dbReference type="InterPro" id="IPR001611">
    <property type="entry name" value="Leu-rich_rpt"/>
</dbReference>
<evidence type="ECO:0000256" key="1">
    <source>
        <dbReference type="ARBA" id="ARBA00022737"/>
    </source>
</evidence>
<comment type="caution">
    <text evidence="3">The sequence shown here is derived from an EMBL/GenBank/DDBJ whole genome shotgun (WGS) entry which is preliminary data.</text>
</comment>
<dbReference type="Pfam" id="PF13516">
    <property type="entry name" value="LRR_6"/>
    <property type="match status" value="2"/>
</dbReference>
<dbReference type="PANTHER" id="PTHR24111">
    <property type="entry name" value="LEUCINE-RICH REPEAT-CONTAINING PROTEIN 34"/>
    <property type="match status" value="1"/>
</dbReference>
<keyword evidence="1" id="KW-0677">Repeat</keyword>
<dbReference type="AlphaFoldDB" id="A0A9P6MVM5"/>
<evidence type="ECO:0000313" key="4">
    <source>
        <dbReference type="Proteomes" id="UP000703661"/>
    </source>
</evidence>
<feature type="region of interest" description="Disordered" evidence="2">
    <location>
        <begin position="417"/>
        <end position="441"/>
    </location>
</feature>
<accession>A0A9P6MVM5</accession>
<evidence type="ECO:0000256" key="2">
    <source>
        <dbReference type="SAM" id="MobiDB-lite"/>
    </source>
</evidence>
<sequence>MAWGGGNANSVESWVKRLHENDPSFTSLHILSFRRITSSELGQVFEALTSNTTLKEFYASGHSFDEAAAKVLALALEKNSTLERLNIGNDHLGANEGVVKFLCEGLSKNKGLIRLDLENKGFGGRSETSVKYLAEALERNEALQELVLARNKLTDQDIETLCNSLSHGKNKTLQKLDLCLNSFEEPGTKSIATLLASQNQIDGSAGGLNEIDLSDNEITEEGGRAIGQALESNKTLQRLRMSSCMDPPLPVEEGAEDKIQWDDDIQLLNKSLTSEQEQEIRMDGDGVLETIAAALKVNDTLQELWMDYCNISSIGATFLADALRHNQGLVTVRMRNNRIGNRGARAIGAALSPSAHAMSNSSSAYNTTLKNLELGSNKVGVLGWHGLVAASSLESLGLYENQIYTLHEALENQSLASPTAASVPATPTSPQSATIPNGSTNTSHQVLEKLVHLDVGCNGISREDYTQLGVCLIKGLLPSLIRLEIAGNGDRSQAPEVPGGGGDDDNDSEPHPEDPNDEQNAWERVTSSVEEARPNLAIHWKGAGAMQQA</sequence>
<gene>
    <name evidence="3" type="primary">TCTE1</name>
    <name evidence="3" type="ORF">BGZ80_010718</name>
</gene>